<proteinExistence type="inferred from homology"/>
<evidence type="ECO:0000256" key="7">
    <source>
        <dbReference type="ARBA" id="ARBA00022824"/>
    </source>
</evidence>
<reference evidence="16" key="2">
    <citation type="submission" date="2023-05" db="EMBL/GenBank/DDBJ databases">
        <authorList>
            <person name="Fouks B."/>
        </authorList>
    </citation>
    <scope>NUCLEOTIDE SEQUENCE</scope>
    <source>
        <strain evidence="16">Stay&amp;Tobe</strain>
        <tissue evidence="16">Testes</tissue>
    </source>
</reference>
<dbReference type="PRINTS" id="PR00463">
    <property type="entry name" value="EP450I"/>
</dbReference>
<evidence type="ECO:0000256" key="11">
    <source>
        <dbReference type="ARBA" id="ARBA00023033"/>
    </source>
</evidence>
<comment type="similarity">
    <text evidence="4 14">Belongs to the cytochrome P450 family.</text>
</comment>
<dbReference type="PANTHER" id="PTHR24292">
    <property type="entry name" value="CYTOCHROME P450"/>
    <property type="match status" value="1"/>
</dbReference>
<keyword evidence="17" id="KW-1185">Reference proteome</keyword>
<dbReference type="GO" id="GO:0004497">
    <property type="term" value="F:monooxygenase activity"/>
    <property type="evidence" value="ECO:0007669"/>
    <property type="project" value="UniProtKB-KW"/>
</dbReference>
<dbReference type="InterPro" id="IPR050476">
    <property type="entry name" value="Insect_CytP450_Detox"/>
</dbReference>
<reference evidence="16" key="1">
    <citation type="journal article" date="2023" name="IScience">
        <title>Live-bearing cockroach genome reveals convergent evolutionary mechanisms linked to viviparity in insects and beyond.</title>
        <authorList>
            <person name="Fouks B."/>
            <person name="Harrison M.C."/>
            <person name="Mikhailova A.A."/>
            <person name="Marchal E."/>
            <person name="English S."/>
            <person name="Carruthers M."/>
            <person name="Jennings E.C."/>
            <person name="Chiamaka E.L."/>
            <person name="Frigard R.A."/>
            <person name="Pippel M."/>
            <person name="Attardo G.M."/>
            <person name="Benoit J.B."/>
            <person name="Bornberg-Bauer E."/>
            <person name="Tobe S.S."/>
        </authorList>
    </citation>
    <scope>NUCLEOTIDE SEQUENCE</scope>
    <source>
        <strain evidence="16">Stay&amp;Tobe</strain>
    </source>
</reference>
<evidence type="ECO:0000256" key="14">
    <source>
        <dbReference type="RuleBase" id="RU000461"/>
    </source>
</evidence>
<keyword evidence="15" id="KW-1133">Transmembrane helix</keyword>
<evidence type="ECO:0000256" key="8">
    <source>
        <dbReference type="ARBA" id="ARBA00022848"/>
    </source>
</evidence>
<keyword evidence="11 14" id="KW-0503">Monooxygenase</keyword>
<dbReference type="PRINTS" id="PR00385">
    <property type="entry name" value="P450"/>
</dbReference>
<comment type="cofactor">
    <cofactor evidence="1 13">
        <name>heme</name>
        <dbReference type="ChEBI" id="CHEBI:30413"/>
    </cofactor>
</comment>
<dbReference type="FunFam" id="1.10.630.10:FF:000042">
    <property type="entry name" value="Cytochrome P450"/>
    <property type="match status" value="1"/>
</dbReference>
<keyword evidence="12 15" id="KW-0472">Membrane</keyword>
<keyword evidence="9 14" id="KW-0560">Oxidoreductase</keyword>
<evidence type="ECO:0000256" key="12">
    <source>
        <dbReference type="ARBA" id="ARBA00023136"/>
    </source>
</evidence>
<keyword evidence="15" id="KW-0812">Transmembrane</keyword>
<dbReference type="PROSITE" id="PS00086">
    <property type="entry name" value="CYTOCHROME_P450"/>
    <property type="match status" value="1"/>
</dbReference>
<dbReference type="GO" id="GO:0005506">
    <property type="term" value="F:iron ion binding"/>
    <property type="evidence" value="ECO:0007669"/>
    <property type="project" value="InterPro"/>
</dbReference>
<feature type="transmembrane region" description="Helical" evidence="15">
    <location>
        <begin position="12"/>
        <end position="35"/>
    </location>
</feature>
<evidence type="ECO:0000256" key="1">
    <source>
        <dbReference type="ARBA" id="ARBA00001971"/>
    </source>
</evidence>
<keyword evidence="6 13" id="KW-0479">Metal-binding</keyword>
<evidence type="ECO:0000256" key="10">
    <source>
        <dbReference type="ARBA" id="ARBA00023004"/>
    </source>
</evidence>
<evidence type="ECO:0000256" key="13">
    <source>
        <dbReference type="PIRSR" id="PIRSR602401-1"/>
    </source>
</evidence>
<evidence type="ECO:0000256" key="9">
    <source>
        <dbReference type="ARBA" id="ARBA00023002"/>
    </source>
</evidence>
<evidence type="ECO:0000256" key="5">
    <source>
        <dbReference type="ARBA" id="ARBA00022617"/>
    </source>
</evidence>
<dbReference type="Proteomes" id="UP001233999">
    <property type="component" value="Unassembled WGS sequence"/>
</dbReference>
<dbReference type="CDD" id="cd11056">
    <property type="entry name" value="CYP6-like"/>
    <property type="match status" value="1"/>
</dbReference>
<evidence type="ECO:0000256" key="15">
    <source>
        <dbReference type="SAM" id="Phobius"/>
    </source>
</evidence>
<dbReference type="GO" id="GO:0005789">
    <property type="term" value="C:endoplasmic reticulum membrane"/>
    <property type="evidence" value="ECO:0007669"/>
    <property type="project" value="UniProtKB-SubCell"/>
</dbReference>
<dbReference type="Gene3D" id="1.10.630.10">
    <property type="entry name" value="Cytochrome P450"/>
    <property type="match status" value="1"/>
</dbReference>
<dbReference type="SUPFAM" id="SSF48264">
    <property type="entry name" value="Cytochrome P450"/>
    <property type="match status" value="1"/>
</dbReference>
<evidence type="ECO:0008006" key="18">
    <source>
        <dbReference type="Google" id="ProtNLM"/>
    </source>
</evidence>
<dbReference type="GO" id="GO:0016705">
    <property type="term" value="F:oxidoreductase activity, acting on paired donors, with incorporation or reduction of molecular oxygen"/>
    <property type="evidence" value="ECO:0007669"/>
    <property type="project" value="InterPro"/>
</dbReference>
<name>A0AAD8E5G1_DIPPU</name>
<evidence type="ECO:0000256" key="6">
    <source>
        <dbReference type="ARBA" id="ARBA00022723"/>
    </source>
</evidence>
<evidence type="ECO:0000256" key="3">
    <source>
        <dbReference type="ARBA" id="ARBA00004406"/>
    </source>
</evidence>
<evidence type="ECO:0000313" key="17">
    <source>
        <dbReference type="Proteomes" id="UP001233999"/>
    </source>
</evidence>
<keyword evidence="10 13" id="KW-0408">Iron</keyword>
<accession>A0AAD8E5G1</accession>
<keyword evidence="8" id="KW-0492">Microsome</keyword>
<gene>
    <name evidence="16" type="ORF">L9F63_005899</name>
</gene>
<feature type="binding site" description="axial binding residue" evidence="13">
    <location>
        <position position="469"/>
    </location>
    <ligand>
        <name>heme</name>
        <dbReference type="ChEBI" id="CHEBI:30413"/>
    </ligand>
    <ligandPart>
        <name>Fe</name>
        <dbReference type="ChEBI" id="CHEBI:18248"/>
    </ligandPart>
</feature>
<dbReference type="Pfam" id="PF00067">
    <property type="entry name" value="p450"/>
    <property type="match status" value="1"/>
</dbReference>
<sequence length="530" mass="60536">MLEKTDGSLLLQVLILPGLALLACYAYYSVVYSYWKKRGVKHPKPIAPFGNFAKGIFYSNPSVIANNLYKELDGEKYGGLYSFNKPILMLRDPELIKEVMVKDFGRFYGRGIAPNEDIEPLQGHLFALSGSKWRNLRVKLTPTFTSGKMKMMFPTMVQTGKELQEYLKTPAGKQEVLEVKDLLARYSTDIIASCAFGIKCNCLKEPNAEFRVWGRKLFQLSLKSRALRFINLLMPSLMRIFKVSLFPQDVSKYFRGMVKDTVEYREANNIHRNDFMQLMIQLKNKTLGIEEDDPLIKMPIKEINGLKSNEPFEITMDVIAAQAFVFFAAGFETSSTTMTFCLYELACNPDIQARVRKEIDSMLKKHDGQITYEGVLEMEYLDKVVNETLRKYPPVPLLTRECAQTTKLAGTDLVVEKGTQIMLPVMALQRDPKHFPNPHKFDPERFGEEEKKKRHPFSYIPFGEGPRLCIGMRFGLMQTKVGLISVLSNNEVQVSEKTPVPLVFDYKSFILSTKGGMWLKFVKRSDKVAA</sequence>
<dbReference type="GO" id="GO:0020037">
    <property type="term" value="F:heme binding"/>
    <property type="evidence" value="ECO:0007669"/>
    <property type="project" value="InterPro"/>
</dbReference>
<dbReference type="EMBL" id="JASPKZ010009355">
    <property type="protein sequence ID" value="KAJ9577526.1"/>
    <property type="molecule type" value="Genomic_DNA"/>
</dbReference>
<dbReference type="AlphaFoldDB" id="A0AAD8E5G1"/>
<organism evidence="16 17">
    <name type="scientific">Diploptera punctata</name>
    <name type="common">Pacific beetle cockroach</name>
    <dbReference type="NCBI Taxonomy" id="6984"/>
    <lineage>
        <taxon>Eukaryota</taxon>
        <taxon>Metazoa</taxon>
        <taxon>Ecdysozoa</taxon>
        <taxon>Arthropoda</taxon>
        <taxon>Hexapoda</taxon>
        <taxon>Insecta</taxon>
        <taxon>Pterygota</taxon>
        <taxon>Neoptera</taxon>
        <taxon>Polyneoptera</taxon>
        <taxon>Dictyoptera</taxon>
        <taxon>Blattodea</taxon>
        <taxon>Blaberoidea</taxon>
        <taxon>Blaberidae</taxon>
        <taxon>Diplopterinae</taxon>
        <taxon>Diploptera</taxon>
    </lineage>
</organism>
<dbReference type="InterPro" id="IPR036396">
    <property type="entry name" value="Cyt_P450_sf"/>
</dbReference>
<comment type="subcellular location">
    <subcellularLocation>
        <location evidence="3">Endoplasmic reticulum membrane</location>
        <topology evidence="3">Peripheral membrane protein</topology>
    </subcellularLocation>
    <subcellularLocation>
        <location evidence="2">Microsome membrane</location>
        <topology evidence="2">Peripheral membrane protein</topology>
    </subcellularLocation>
</comment>
<dbReference type="InterPro" id="IPR001128">
    <property type="entry name" value="Cyt_P450"/>
</dbReference>
<evidence type="ECO:0000256" key="2">
    <source>
        <dbReference type="ARBA" id="ARBA00004174"/>
    </source>
</evidence>
<evidence type="ECO:0000256" key="4">
    <source>
        <dbReference type="ARBA" id="ARBA00010617"/>
    </source>
</evidence>
<dbReference type="InterPro" id="IPR017972">
    <property type="entry name" value="Cyt_P450_CS"/>
</dbReference>
<keyword evidence="5 13" id="KW-0349">Heme</keyword>
<keyword evidence="7" id="KW-0256">Endoplasmic reticulum</keyword>
<comment type="caution">
    <text evidence="16">The sequence shown here is derived from an EMBL/GenBank/DDBJ whole genome shotgun (WGS) entry which is preliminary data.</text>
</comment>
<dbReference type="InterPro" id="IPR002401">
    <property type="entry name" value="Cyt_P450_E_grp-I"/>
</dbReference>
<dbReference type="PROSITE" id="PS51257">
    <property type="entry name" value="PROKAR_LIPOPROTEIN"/>
    <property type="match status" value="1"/>
</dbReference>
<evidence type="ECO:0000313" key="16">
    <source>
        <dbReference type="EMBL" id="KAJ9577526.1"/>
    </source>
</evidence>
<protein>
    <recommendedName>
        <fullName evidence="18">Cytochrome P450</fullName>
    </recommendedName>
</protein>
<dbReference type="PANTHER" id="PTHR24292:SF54">
    <property type="entry name" value="CYP9F3-RELATED"/>
    <property type="match status" value="1"/>
</dbReference>